<dbReference type="SUPFAM" id="SSF51206">
    <property type="entry name" value="cAMP-binding domain-like"/>
    <property type="match status" value="1"/>
</dbReference>
<dbReference type="InterPro" id="IPR018490">
    <property type="entry name" value="cNMP-bd_dom_sf"/>
</dbReference>
<organism evidence="2 3">
    <name type="scientific">Sphingobacterium kitahiroshimense</name>
    <dbReference type="NCBI Taxonomy" id="470446"/>
    <lineage>
        <taxon>Bacteria</taxon>
        <taxon>Pseudomonadati</taxon>
        <taxon>Bacteroidota</taxon>
        <taxon>Sphingobacteriia</taxon>
        <taxon>Sphingobacteriales</taxon>
        <taxon>Sphingobacteriaceae</taxon>
        <taxon>Sphingobacterium</taxon>
    </lineage>
</organism>
<name>A0ABV0BWI2_9SPHI</name>
<feature type="domain" description="Cyclic nucleotide-binding" evidence="1">
    <location>
        <begin position="28"/>
        <end position="115"/>
    </location>
</feature>
<dbReference type="InterPro" id="IPR014710">
    <property type="entry name" value="RmlC-like_jellyroll"/>
</dbReference>
<dbReference type="CDD" id="cd00038">
    <property type="entry name" value="CAP_ED"/>
    <property type="match status" value="1"/>
</dbReference>
<dbReference type="Pfam" id="PF00027">
    <property type="entry name" value="cNMP_binding"/>
    <property type="match status" value="1"/>
</dbReference>
<evidence type="ECO:0000313" key="2">
    <source>
        <dbReference type="EMBL" id="MEN5377919.1"/>
    </source>
</evidence>
<accession>A0ABV0BWI2</accession>
<sequence length="187" mass="21788">MTALEHFKTLYLIDDDLMLLFSQIIETKEFYKGDIIFEPDSYLKYIYFVESGLTRIFYYKNGKDITHYFFGPNTFSTGIESVFYQKPSLFGFQALTTCKISFIPFQHILELAKTHIVVNQIIQKVLLDSVISFSNRFYNMQFQTAMERYQLLLTENSELLKNASLGHIASYLGMSQQTLSVIRGQLD</sequence>
<proteinExistence type="predicted"/>
<dbReference type="RefSeq" id="WP_132772544.1">
    <property type="nucleotide sequence ID" value="NZ_JAOQNK010000001.1"/>
</dbReference>
<keyword evidence="3" id="KW-1185">Reference proteome</keyword>
<evidence type="ECO:0000259" key="1">
    <source>
        <dbReference type="Pfam" id="PF00027"/>
    </source>
</evidence>
<evidence type="ECO:0000313" key="3">
    <source>
        <dbReference type="Proteomes" id="UP001409291"/>
    </source>
</evidence>
<dbReference type="InterPro" id="IPR000595">
    <property type="entry name" value="cNMP-bd_dom"/>
</dbReference>
<reference evidence="2 3" key="1">
    <citation type="submission" date="2024-04" db="EMBL/GenBank/DDBJ databases">
        <title>WGS of bacteria from Torrens River.</title>
        <authorList>
            <person name="Wyrsch E.R."/>
            <person name="Drigo B."/>
        </authorList>
    </citation>
    <scope>NUCLEOTIDE SEQUENCE [LARGE SCALE GENOMIC DNA]</scope>
    <source>
        <strain evidence="2 3">TWI391</strain>
    </source>
</reference>
<protein>
    <submittedName>
        <fullName evidence="2">Crp/Fnr family transcriptional regulator</fullName>
    </submittedName>
</protein>
<gene>
    <name evidence="2" type="ORF">ABE541_11640</name>
</gene>
<dbReference type="EMBL" id="JBDJNQ010000005">
    <property type="protein sequence ID" value="MEN5377919.1"/>
    <property type="molecule type" value="Genomic_DNA"/>
</dbReference>
<dbReference type="Proteomes" id="UP001409291">
    <property type="component" value="Unassembled WGS sequence"/>
</dbReference>
<comment type="caution">
    <text evidence="2">The sequence shown here is derived from an EMBL/GenBank/DDBJ whole genome shotgun (WGS) entry which is preliminary data.</text>
</comment>
<dbReference type="Gene3D" id="2.60.120.10">
    <property type="entry name" value="Jelly Rolls"/>
    <property type="match status" value="1"/>
</dbReference>